<evidence type="ECO:0000259" key="3">
    <source>
        <dbReference type="SMART" id="SM00822"/>
    </source>
</evidence>
<dbReference type="GO" id="GO:0016616">
    <property type="term" value="F:oxidoreductase activity, acting on the CH-OH group of donors, NAD or NADP as acceptor"/>
    <property type="evidence" value="ECO:0007669"/>
    <property type="project" value="UniProtKB-ARBA"/>
</dbReference>
<comment type="similarity">
    <text evidence="1">Belongs to the short-chain dehydrogenases/reductases (SDR) family.</text>
</comment>
<evidence type="ECO:0000256" key="1">
    <source>
        <dbReference type="ARBA" id="ARBA00006484"/>
    </source>
</evidence>
<keyword evidence="5" id="KW-1185">Reference proteome</keyword>
<sequence>MAFPDIFSLDKKTAVITGAGGDIGAAIARAMLAAGANLVLTSLSVERLADTYASLGSGCDSRVLIAPADVTDPAQVDGVIASAVAKFGSIDILVTAAGIQLRKPALDFSLAEWEQILRVNLTGTFLCCQAAGKVMLPRGEGKIITISSLTAEIGIPNIAPYAASRGAIKQLTKSLAVEWAKSGINVNCIGPGRIRTKMTDDIFKDDAIRTSFLRLIPAGYAATPDDISWIAVFLASSAAKYIHGQTIYADGGWLAAGGSSLG</sequence>
<reference evidence="4 5" key="1">
    <citation type="submission" date="2021-05" db="EMBL/GenBank/DDBJ databases">
        <title>The draft genome of Geobacter pelophilus DSM 12255.</title>
        <authorList>
            <person name="Xu Z."/>
            <person name="Masuda Y."/>
            <person name="Itoh H."/>
            <person name="Senoo K."/>
        </authorList>
    </citation>
    <scope>NUCLEOTIDE SEQUENCE [LARGE SCALE GENOMIC DNA]</scope>
    <source>
        <strain evidence="4 5">DSM 12255</strain>
    </source>
</reference>
<gene>
    <name evidence="4" type="ORF">KI809_06350</name>
</gene>
<dbReference type="PANTHER" id="PTHR42760:SF5">
    <property type="entry name" value="2-DEHYDRO-3-DEOXY-D-GLUCONATE 5-DEHYDROGENASE"/>
    <property type="match status" value="1"/>
</dbReference>
<dbReference type="PRINTS" id="PR00080">
    <property type="entry name" value="SDRFAMILY"/>
</dbReference>
<evidence type="ECO:0000256" key="2">
    <source>
        <dbReference type="ARBA" id="ARBA00023002"/>
    </source>
</evidence>
<comment type="caution">
    <text evidence="4">The sequence shown here is derived from an EMBL/GenBank/DDBJ whole genome shotgun (WGS) entry which is preliminary data.</text>
</comment>
<keyword evidence="2" id="KW-0560">Oxidoreductase</keyword>
<evidence type="ECO:0000313" key="5">
    <source>
        <dbReference type="Proteomes" id="UP000811899"/>
    </source>
</evidence>
<dbReference type="FunFam" id="3.40.50.720:FF:000084">
    <property type="entry name" value="Short-chain dehydrogenase reductase"/>
    <property type="match status" value="1"/>
</dbReference>
<accession>A0AAW4L349</accession>
<protein>
    <submittedName>
        <fullName evidence="4">SDR family oxidoreductase</fullName>
    </submittedName>
</protein>
<dbReference type="PRINTS" id="PR00081">
    <property type="entry name" value="GDHRDH"/>
</dbReference>
<feature type="domain" description="Ketoreductase" evidence="3">
    <location>
        <begin position="12"/>
        <end position="197"/>
    </location>
</feature>
<dbReference type="RefSeq" id="WP_214170696.1">
    <property type="nucleotide sequence ID" value="NZ_JAHCVJ010000002.1"/>
</dbReference>
<dbReference type="Gene3D" id="3.40.50.720">
    <property type="entry name" value="NAD(P)-binding Rossmann-like Domain"/>
    <property type="match status" value="1"/>
</dbReference>
<dbReference type="InterPro" id="IPR057326">
    <property type="entry name" value="KR_dom"/>
</dbReference>
<dbReference type="EMBL" id="JAHCVJ010000002">
    <property type="protein sequence ID" value="MBT0663920.1"/>
    <property type="molecule type" value="Genomic_DNA"/>
</dbReference>
<proteinExistence type="inferred from homology"/>
<name>A0AAW4L349_9BACT</name>
<dbReference type="Proteomes" id="UP000811899">
    <property type="component" value="Unassembled WGS sequence"/>
</dbReference>
<evidence type="ECO:0000313" key="4">
    <source>
        <dbReference type="EMBL" id="MBT0663920.1"/>
    </source>
</evidence>
<dbReference type="InterPro" id="IPR036291">
    <property type="entry name" value="NAD(P)-bd_dom_sf"/>
</dbReference>
<dbReference type="PANTHER" id="PTHR42760">
    <property type="entry name" value="SHORT-CHAIN DEHYDROGENASES/REDUCTASES FAMILY MEMBER"/>
    <property type="match status" value="1"/>
</dbReference>
<dbReference type="InterPro" id="IPR002347">
    <property type="entry name" value="SDR_fam"/>
</dbReference>
<dbReference type="SMART" id="SM00822">
    <property type="entry name" value="PKS_KR"/>
    <property type="match status" value="1"/>
</dbReference>
<dbReference type="Pfam" id="PF13561">
    <property type="entry name" value="adh_short_C2"/>
    <property type="match status" value="1"/>
</dbReference>
<dbReference type="AlphaFoldDB" id="A0AAW4L349"/>
<organism evidence="4 5">
    <name type="scientific">Geoanaerobacter pelophilus</name>
    <dbReference type="NCBI Taxonomy" id="60036"/>
    <lineage>
        <taxon>Bacteria</taxon>
        <taxon>Pseudomonadati</taxon>
        <taxon>Thermodesulfobacteriota</taxon>
        <taxon>Desulfuromonadia</taxon>
        <taxon>Geobacterales</taxon>
        <taxon>Geobacteraceae</taxon>
        <taxon>Geoanaerobacter</taxon>
    </lineage>
</organism>
<dbReference type="SUPFAM" id="SSF51735">
    <property type="entry name" value="NAD(P)-binding Rossmann-fold domains"/>
    <property type="match status" value="1"/>
</dbReference>